<keyword evidence="3" id="KW-1185">Reference proteome</keyword>
<evidence type="ECO:0000313" key="2">
    <source>
        <dbReference type="EMBL" id="KAA1420224.1"/>
    </source>
</evidence>
<dbReference type="Proteomes" id="UP000325003">
    <property type="component" value="Unassembled WGS sequence"/>
</dbReference>
<feature type="signal peptide" evidence="1">
    <location>
        <begin position="1"/>
        <end position="32"/>
    </location>
</feature>
<reference evidence="2 3" key="1">
    <citation type="submission" date="2019-09" db="EMBL/GenBank/DDBJ databases">
        <title>Nocardioides panacisoli sp. nov., isolated from the soil of a ginseng field.</title>
        <authorList>
            <person name="Cho C."/>
        </authorList>
    </citation>
    <scope>NUCLEOTIDE SEQUENCE [LARGE SCALE GENOMIC DNA]</scope>
    <source>
        <strain evidence="2 3">BN130099</strain>
    </source>
</reference>
<dbReference type="RefSeq" id="WP_149727648.1">
    <property type="nucleotide sequence ID" value="NZ_VUJV01000002.1"/>
</dbReference>
<name>A0A5B1LIL0_9ACTN</name>
<keyword evidence="1" id="KW-0732">Signal</keyword>
<dbReference type="PROSITE" id="PS51318">
    <property type="entry name" value="TAT"/>
    <property type="match status" value="1"/>
</dbReference>
<sequence length="301" mass="31427">MRTTLIRRSIIGSTIAALAAIGTLVAAAPAQAAPSAILLGNISGSTYTGNYYLNQGVVPGPSTGRTFGIKVVNNGSEAEQYKIVVAAQDPLTTTATLLQGSRVLRNTYYTPPIDAGDSAVFKVKITLANALPQGTHITEVSVRNPETNAVLAANELWSYATYQAGNTSKDIFLKTGTQPYVGGSYNGYQYETANPLKVGSTAKFSLRLKNNGTMPASIGLFGTDFGSCTAYSFVVKDGSTDITALVFAGTYTTAVLAPGAKKDLKFTVKRTTTGACAQYWSFEDSGFTTGPVVAHVVAAAA</sequence>
<reference evidence="2 3" key="2">
    <citation type="submission" date="2019-09" db="EMBL/GenBank/DDBJ databases">
        <authorList>
            <person name="Jin C."/>
        </authorList>
    </citation>
    <scope>NUCLEOTIDE SEQUENCE [LARGE SCALE GENOMIC DNA]</scope>
    <source>
        <strain evidence="2 3">BN130099</strain>
    </source>
</reference>
<feature type="chain" id="PRO_5022790742" description="CARDB domain-containing protein" evidence="1">
    <location>
        <begin position="33"/>
        <end position="301"/>
    </location>
</feature>
<dbReference type="AlphaFoldDB" id="A0A5B1LIL0"/>
<gene>
    <name evidence="2" type="ORF">F0U44_07305</name>
</gene>
<evidence type="ECO:0000313" key="3">
    <source>
        <dbReference type="Proteomes" id="UP000325003"/>
    </source>
</evidence>
<comment type="caution">
    <text evidence="2">The sequence shown here is derived from an EMBL/GenBank/DDBJ whole genome shotgun (WGS) entry which is preliminary data.</text>
</comment>
<proteinExistence type="predicted"/>
<organism evidence="2 3">
    <name type="scientific">Nocardioides humilatus</name>
    <dbReference type="NCBI Taxonomy" id="2607660"/>
    <lineage>
        <taxon>Bacteria</taxon>
        <taxon>Bacillati</taxon>
        <taxon>Actinomycetota</taxon>
        <taxon>Actinomycetes</taxon>
        <taxon>Propionibacteriales</taxon>
        <taxon>Nocardioidaceae</taxon>
        <taxon>Nocardioides</taxon>
    </lineage>
</organism>
<accession>A0A5B1LIL0</accession>
<dbReference type="EMBL" id="VUJV01000002">
    <property type="protein sequence ID" value="KAA1420224.1"/>
    <property type="molecule type" value="Genomic_DNA"/>
</dbReference>
<protein>
    <recommendedName>
        <fullName evidence="4">CARDB domain-containing protein</fullName>
    </recommendedName>
</protein>
<dbReference type="InterPro" id="IPR006311">
    <property type="entry name" value="TAT_signal"/>
</dbReference>
<evidence type="ECO:0008006" key="4">
    <source>
        <dbReference type="Google" id="ProtNLM"/>
    </source>
</evidence>
<evidence type="ECO:0000256" key="1">
    <source>
        <dbReference type="SAM" id="SignalP"/>
    </source>
</evidence>